<evidence type="ECO:0000259" key="10">
    <source>
        <dbReference type="PROSITE" id="PS50860"/>
    </source>
</evidence>
<dbReference type="PANTHER" id="PTHR11777">
    <property type="entry name" value="ALANYL-TRNA SYNTHETASE"/>
    <property type="match status" value="1"/>
</dbReference>
<dbReference type="GO" id="GO:0004813">
    <property type="term" value="F:alanine-tRNA ligase activity"/>
    <property type="evidence" value="ECO:0007669"/>
    <property type="project" value="UniProtKB-EC"/>
</dbReference>
<reference evidence="11 12" key="1">
    <citation type="journal article" date="2016" name="Nat. Commun.">
        <title>Thousands of microbial genomes shed light on interconnected biogeochemical processes in an aquifer system.</title>
        <authorList>
            <person name="Anantharaman K."/>
            <person name="Brown C.T."/>
            <person name="Hug L.A."/>
            <person name="Sharon I."/>
            <person name="Castelle C.J."/>
            <person name="Probst A.J."/>
            <person name="Thomas B.C."/>
            <person name="Singh A."/>
            <person name="Wilkins M.J."/>
            <person name="Karaoz U."/>
            <person name="Brodie E.L."/>
            <person name="Williams K.H."/>
            <person name="Hubbard S.S."/>
            <person name="Banfield J.F."/>
        </authorList>
    </citation>
    <scope>NUCLEOTIDE SEQUENCE [LARGE SCALE GENOMIC DNA]</scope>
</reference>
<comment type="caution">
    <text evidence="11">The sequence shown here is derived from an EMBL/GenBank/DDBJ whole genome shotgun (WGS) entry which is preliminary data.</text>
</comment>
<evidence type="ECO:0000256" key="6">
    <source>
        <dbReference type="ARBA" id="ARBA00022840"/>
    </source>
</evidence>
<dbReference type="PROSITE" id="PS50860">
    <property type="entry name" value="AA_TRNA_LIGASE_II_ALA"/>
    <property type="match status" value="1"/>
</dbReference>
<evidence type="ECO:0000256" key="7">
    <source>
        <dbReference type="ARBA" id="ARBA00022884"/>
    </source>
</evidence>
<feature type="domain" description="Alanyl-transfer RNA synthetases family profile" evidence="10">
    <location>
        <begin position="1"/>
        <end position="581"/>
    </location>
</feature>
<organism evidence="11 12">
    <name type="scientific">Candidatus Veblenbacteria bacterium RIFOXYC2_FULL_42_11</name>
    <dbReference type="NCBI Taxonomy" id="1802428"/>
    <lineage>
        <taxon>Bacteria</taxon>
        <taxon>Candidatus Vebleniibacteriota</taxon>
    </lineage>
</organism>
<evidence type="ECO:0000256" key="2">
    <source>
        <dbReference type="ARBA" id="ARBA00013168"/>
    </source>
</evidence>
<evidence type="ECO:0000256" key="1">
    <source>
        <dbReference type="ARBA" id="ARBA00008226"/>
    </source>
</evidence>
<keyword evidence="5" id="KW-0547">Nucleotide-binding</keyword>
<dbReference type="GO" id="GO:0000049">
    <property type="term" value="F:tRNA binding"/>
    <property type="evidence" value="ECO:0007669"/>
    <property type="project" value="UniProtKB-KW"/>
</dbReference>
<dbReference type="GO" id="GO:0005524">
    <property type="term" value="F:ATP binding"/>
    <property type="evidence" value="ECO:0007669"/>
    <property type="project" value="UniProtKB-KW"/>
</dbReference>
<dbReference type="InterPro" id="IPR018163">
    <property type="entry name" value="Thr/Ala-tRNA-synth_IIc_edit"/>
</dbReference>
<name>A0A1G2Q8E9_9BACT</name>
<dbReference type="GO" id="GO:0005829">
    <property type="term" value="C:cytosol"/>
    <property type="evidence" value="ECO:0007669"/>
    <property type="project" value="TreeGrafter"/>
</dbReference>
<dbReference type="NCBIfam" id="NF002436">
    <property type="entry name" value="PRK01584.1"/>
    <property type="match status" value="1"/>
</dbReference>
<gene>
    <name evidence="11" type="ORF">A2441_03190</name>
</gene>
<evidence type="ECO:0000256" key="4">
    <source>
        <dbReference type="ARBA" id="ARBA00022598"/>
    </source>
</evidence>
<dbReference type="SUPFAM" id="SSF55186">
    <property type="entry name" value="ThrRS/AlaRS common domain"/>
    <property type="match status" value="1"/>
</dbReference>
<proteinExistence type="inferred from homology"/>
<keyword evidence="8" id="KW-0648">Protein biosynthesis</keyword>
<dbReference type="InterPro" id="IPR045864">
    <property type="entry name" value="aa-tRNA-synth_II/BPL/LPL"/>
</dbReference>
<keyword evidence="3" id="KW-0820">tRNA-binding</keyword>
<dbReference type="Proteomes" id="UP000178226">
    <property type="component" value="Unassembled WGS sequence"/>
</dbReference>
<dbReference type="InterPro" id="IPR018164">
    <property type="entry name" value="Ala-tRNA-synth_IIc_N"/>
</dbReference>
<dbReference type="Gene3D" id="3.30.54.20">
    <property type="match status" value="1"/>
</dbReference>
<evidence type="ECO:0000313" key="12">
    <source>
        <dbReference type="Proteomes" id="UP000178226"/>
    </source>
</evidence>
<dbReference type="Gene3D" id="3.30.980.10">
    <property type="entry name" value="Threonyl-trna Synthetase, Chain A, domain 2"/>
    <property type="match status" value="1"/>
</dbReference>
<dbReference type="InterPro" id="IPR018162">
    <property type="entry name" value="Ala-tRNA-ligase_IIc_anticod-bd"/>
</dbReference>
<dbReference type="InterPro" id="IPR050058">
    <property type="entry name" value="Ala-tRNA_ligase"/>
</dbReference>
<keyword evidence="7" id="KW-0694">RNA-binding</keyword>
<dbReference type="Gene3D" id="3.30.930.10">
    <property type="entry name" value="Bira Bifunctional Protein, Domain 2"/>
    <property type="match status" value="1"/>
</dbReference>
<dbReference type="InterPro" id="IPR002318">
    <property type="entry name" value="Ala-tRNA-lgiase_IIc"/>
</dbReference>
<dbReference type="CDD" id="cd00673">
    <property type="entry name" value="AlaRS_core"/>
    <property type="match status" value="1"/>
</dbReference>
<sequence>MTSLELRKKFLEFFATKGHKVIPSASLVPANDPTVLFTTAGMHPLVPYLLGEEHHAGKRLASAQKCIRTGDIEEVGDDTHLTCFEMLGNWSLGDYWKEDAIAWSFEFLTDKKWLGLPVEKLAISCFAGDKDAPQDNESAELWQKLGIPQERIAFLGKEDNWWGPAGLTGPCGPDTEMFYWTGGELAPKVFDPKDKRWFEIWNDVFMQYNKTEAGAYEPLKQKNVDTGMGLERTLAALNGNKSVYETELFVPIMDEVKKILQTIDVKSQRIISDHIKASVFLLSDGVKPSNKDRGYILRRLIRRAVFRGYKNDRNFDSKKVKSIAQVILEIYSDNYQEFEQEDKRAGILDDISLETRKFRATIEKGSKEADKGTSPFILFTSYGIPIELTQEIAEEKGGKIDLEKFNEDMKKHQELSRTSSAGQFKGGLADHSEIITRLHTVTHLMNAALRKVLGDHVWQKGSNITKERTRFDFTHSEKMTDEQKSKVEELVNSWIERDLTVKKEVMPLEQAKQLNAIGVFGEKYAETVSVYTVMDPKNGEVISREFCGGPHVEHTGVIGQFKILKEEAVAAGIRRIKAAVS</sequence>
<dbReference type="PANTHER" id="PTHR11777:SF9">
    <property type="entry name" value="ALANINE--TRNA LIGASE, CYTOPLASMIC"/>
    <property type="match status" value="1"/>
</dbReference>
<evidence type="ECO:0000256" key="5">
    <source>
        <dbReference type="ARBA" id="ARBA00022741"/>
    </source>
</evidence>
<dbReference type="EMBL" id="MHTE01000021">
    <property type="protein sequence ID" value="OHA56820.1"/>
    <property type="molecule type" value="Genomic_DNA"/>
</dbReference>
<evidence type="ECO:0000256" key="9">
    <source>
        <dbReference type="ARBA" id="ARBA00023146"/>
    </source>
</evidence>
<dbReference type="PRINTS" id="PR00980">
    <property type="entry name" value="TRNASYNTHALA"/>
</dbReference>
<evidence type="ECO:0000313" key="11">
    <source>
        <dbReference type="EMBL" id="OHA56820.1"/>
    </source>
</evidence>
<dbReference type="InterPro" id="IPR018165">
    <property type="entry name" value="Ala-tRNA-synth_IIc_core"/>
</dbReference>
<comment type="similarity">
    <text evidence="1">Belongs to the class-II aminoacyl-tRNA synthetase family.</text>
</comment>
<dbReference type="GO" id="GO:0002161">
    <property type="term" value="F:aminoacyl-tRNA deacylase activity"/>
    <property type="evidence" value="ECO:0007669"/>
    <property type="project" value="TreeGrafter"/>
</dbReference>
<dbReference type="Pfam" id="PF07973">
    <property type="entry name" value="tRNA_SAD"/>
    <property type="match status" value="1"/>
</dbReference>
<keyword evidence="6" id="KW-0067">ATP-binding</keyword>
<protein>
    <recommendedName>
        <fullName evidence="2">alanine--tRNA ligase</fullName>
        <ecNumber evidence="2">6.1.1.7</ecNumber>
    </recommendedName>
</protein>
<dbReference type="FunFam" id="3.30.980.10:FF:000004">
    <property type="entry name" value="Alanine--tRNA ligase, cytoplasmic"/>
    <property type="match status" value="1"/>
</dbReference>
<evidence type="ECO:0000256" key="3">
    <source>
        <dbReference type="ARBA" id="ARBA00022555"/>
    </source>
</evidence>
<dbReference type="AlphaFoldDB" id="A0A1G2Q8E9"/>
<evidence type="ECO:0000256" key="8">
    <source>
        <dbReference type="ARBA" id="ARBA00022917"/>
    </source>
</evidence>
<dbReference type="SUPFAM" id="SSF55681">
    <property type="entry name" value="Class II aaRS and biotin synthetases"/>
    <property type="match status" value="1"/>
</dbReference>
<dbReference type="InterPro" id="IPR012947">
    <property type="entry name" value="tRNA_SAD"/>
</dbReference>
<dbReference type="STRING" id="1802428.A2441_03190"/>
<accession>A0A1G2Q8E9</accession>
<keyword evidence="9" id="KW-0030">Aminoacyl-tRNA synthetase</keyword>
<dbReference type="Pfam" id="PF01411">
    <property type="entry name" value="tRNA-synt_2c"/>
    <property type="match status" value="1"/>
</dbReference>
<dbReference type="EC" id="6.1.1.7" evidence="2"/>
<dbReference type="SUPFAM" id="SSF101353">
    <property type="entry name" value="Putative anticodon-binding domain of alanyl-tRNA synthetase (AlaRS)"/>
    <property type="match status" value="1"/>
</dbReference>
<keyword evidence="4 11" id="KW-0436">Ligase</keyword>
<dbReference type="SMART" id="SM00863">
    <property type="entry name" value="tRNA_SAD"/>
    <property type="match status" value="1"/>
</dbReference>
<dbReference type="GO" id="GO:0006419">
    <property type="term" value="P:alanyl-tRNA aminoacylation"/>
    <property type="evidence" value="ECO:0007669"/>
    <property type="project" value="InterPro"/>
</dbReference>